<organism evidence="9 10">
    <name type="scientific">Pseudozyma flocculosa PF-1</name>
    <dbReference type="NCBI Taxonomy" id="1277687"/>
    <lineage>
        <taxon>Eukaryota</taxon>
        <taxon>Fungi</taxon>
        <taxon>Dikarya</taxon>
        <taxon>Basidiomycota</taxon>
        <taxon>Ustilaginomycotina</taxon>
        <taxon>Ustilaginomycetes</taxon>
        <taxon>Ustilaginales</taxon>
        <taxon>Ustilaginaceae</taxon>
        <taxon>Pseudozyma</taxon>
    </lineage>
</organism>
<dbReference type="GO" id="GO:0005789">
    <property type="term" value="C:endoplasmic reticulum membrane"/>
    <property type="evidence" value="ECO:0007669"/>
    <property type="project" value="UniProtKB-SubCell"/>
</dbReference>
<dbReference type="OrthoDB" id="72053at2759"/>
<feature type="region of interest" description="Disordered" evidence="6">
    <location>
        <begin position="194"/>
        <end position="253"/>
    </location>
</feature>
<evidence type="ECO:0000256" key="1">
    <source>
        <dbReference type="ARBA" id="ARBA00004389"/>
    </source>
</evidence>
<accession>A0A061H0K9</accession>
<evidence type="ECO:0000256" key="3">
    <source>
        <dbReference type="ARBA" id="ARBA00022989"/>
    </source>
</evidence>
<comment type="subcellular location">
    <subcellularLocation>
        <location evidence="1">Endoplasmic reticulum membrane</location>
        <topology evidence="1">Single-pass membrane protein</topology>
    </subcellularLocation>
</comment>
<evidence type="ECO:0000259" key="8">
    <source>
        <dbReference type="PROSITE" id="PS51352"/>
    </source>
</evidence>
<evidence type="ECO:0000313" key="10">
    <source>
        <dbReference type="Proteomes" id="UP000053664"/>
    </source>
</evidence>
<reference evidence="9 10" key="1">
    <citation type="journal article" date="2013" name="Plant Cell">
        <title>The transition from a phytopathogenic smut ancestor to an anamorphic biocontrol agent deciphered by comparative whole-genome analysis.</title>
        <authorList>
            <person name="Lefebvre F."/>
            <person name="Joly D.L."/>
            <person name="Labbe C."/>
            <person name="Teichmann B."/>
            <person name="Linning R."/>
            <person name="Belzile F."/>
            <person name="Bakkeren G."/>
            <person name="Belanger R.R."/>
        </authorList>
    </citation>
    <scope>NUCLEOTIDE SEQUENCE [LARGE SCALE GENOMIC DNA]</scope>
    <source>
        <strain evidence="9 10">PF-1</strain>
    </source>
</reference>
<dbReference type="Pfam" id="PF00085">
    <property type="entry name" value="Thioredoxin"/>
    <property type="match status" value="2"/>
</dbReference>
<dbReference type="AlphaFoldDB" id="A0A061H0K9"/>
<dbReference type="eggNOG" id="KOG0191">
    <property type="taxonomic scope" value="Eukaryota"/>
</dbReference>
<dbReference type="InterPro" id="IPR013766">
    <property type="entry name" value="Thioredoxin_domain"/>
</dbReference>
<feature type="signal peptide" evidence="7">
    <location>
        <begin position="1"/>
        <end position="31"/>
    </location>
</feature>
<evidence type="ECO:0000256" key="7">
    <source>
        <dbReference type="SAM" id="SignalP"/>
    </source>
</evidence>
<evidence type="ECO:0000256" key="2">
    <source>
        <dbReference type="ARBA" id="ARBA00022692"/>
    </source>
</evidence>
<evidence type="ECO:0000313" key="9">
    <source>
        <dbReference type="EMBL" id="EPQ25822.1"/>
    </source>
</evidence>
<dbReference type="CDD" id="cd02961">
    <property type="entry name" value="PDI_a_family"/>
    <property type="match status" value="2"/>
</dbReference>
<feature type="domain" description="Thioredoxin" evidence="8">
    <location>
        <begin position="33"/>
        <end position="161"/>
    </location>
</feature>
<dbReference type="InterPro" id="IPR052250">
    <property type="entry name" value="PDI_TMX3"/>
</dbReference>
<keyword evidence="2" id="KW-0812">Transmembrane</keyword>
<keyword evidence="3" id="KW-1133">Transmembrane helix</keyword>
<dbReference type="KEGG" id="pfp:PFL1_06689"/>
<keyword evidence="4" id="KW-0472">Membrane</keyword>
<feature type="chain" id="PRO_5001599598" description="Thioredoxin domain-containing protein" evidence="7">
    <location>
        <begin position="32"/>
        <end position="708"/>
    </location>
</feature>
<keyword evidence="7" id="KW-0732">Signal</keyword>
<dbReference type="SUPFAM" id="SSF52833">
    <property type="entry name" value="Thioredoxin-like"/>
    <property type="match status" value="2"/>
</dbReference>
<dbReference type="PANTHER" id="PTHR46426">
    <property type="entry name" value="PROTEIN DISULFIDE-ISOMERASE TMX3"/>
    <property type="match status" value="1"/>
</dbReference>
<dbReference type="HOGENOM" id="CLU_021868_1_1_1"/>
<dbReference type="InterPro" id="IPR036249">
    <property type="entry name" value="Thioredoxin-like_sf"/>
</dbReference>
<name>A0A061H0K9_9BASI</name>
<proteinExistence type="predicted"/>
<feature type="compositionally biased region" description="Low complexity" evidence="6">
    <location>
        <begin position="194"/>
        <end position="212"/>
    </location>
</feature>
<protein>
    <recommendedName>
        <fullName evidence="8">Thioredoxin domain-containing protein</fullName>
    </recommendedName>
</protein>
<dbReference type="PROSITE" id="PS00194">
    <property type="entry name" value="THIOREDOXIN_1"/>
    <property type="match status" value="1"/>
</dbReference>
<dbReference type="Gene3D" id="3.40.30.10">
    <property type="entry name" value="Glutaredoxin"/>
    <property type="match status" value="2"/>
</dbReference>
<dbReference type="InterPro" id="IPR017937">
    <property type="entry name" value="Thioredoxin_CS"/>
</dbReference>
<dbReference type="PANTHER" id="PTHR46426:SF1">
    <property type="entry name" value="PROTEIN DISULFIDE-ISOMERASE TMX3"/>
    <property type="match status" value="1"/>
</dbReference>
<feature type="domain" description="Thioredoxin" evidence="8">
    <location>
        <begin position="227"/>
        <end position="359"/>
    </location>
</feature>
<gene>
    <name evidence="9" type="ORF">PFL1_06689</name>
</gene>
<dbReference type="EMBL" id="KE361650">
    <property type="protein sequence ID" value="EPQ25822.1"/>
    <property type="molecule type" value="Genomic_DNA"/>
</dbReference>
<evidence type="ECO:0000256" key="6">
    <source>
        <dbReference type="SAM" id="MobiDB-lite"/>
    </source>
</evidence>
<dbReference type="GeneID" id="19320761"/>
<dbReference type="Proteomes" id="UP000053664">
    <property type="component" value="Unassembled WGS sequence"/>
</dbReference>
<evidence type="ECO:0000256" key="5">
    <source>
        <dbReference type="ARBA" id="ARBA00045246"/>
    </source>
</evidence>
<comment type="function">
    <text evidence="5">Probable disulfide isomerase, which participates in the folding of proteins containing disulfide bonds. May act as a dithiol oxidase. Acts as a regulator of endoplasmic reticulum-mitochondria contact sites via its ability to regulate redox signals.</text>
</comment>
<evidence type="ECO:0000256" key="4">
    <source>
        <dbReference type="ARBA" id="ARBA00023136"/>
    </source>
</evidence>
<dbReference type="RefSeq" id="XP_007882426.1">
    <property type="nucleotide sequence ID" value="XM_007884235.1"/>
</dbReference>
<sequence>MPPSAMPSRRPGATLLTRLASLLLLLAAVLGISRLPAPAAAATSAATHDGLRQLTSSNFTLTQNGAWLIEFFSPSCIHCKKFGPTWSELSQNKDHLRTQYPEAPFTLAQVNCIAQRDLCTEQGVEFLPRLTIYQDGVQHQGEYKGDRNYAEIAAYIDKHAAEYRAKKGIADKQSASVVEANKGAAAAVPAPAAAAAAPPPQSQQQPAAAAVPPASPPPPPAAAGLPIQPTTAPPDEQLPAGPNPKGELISYGGSEIPTPEALAQWLGKGSGQGPTFVKFFAPWCPHCKNMAAAFKQVAASLKGHVNVLEVDCVAHGAICTKYKVNGYPTLRMYNDGNPIEYNGGRNHDAMLQWASKAGAAVGMRNLDSVAALTKAAKADEVFFLYLHSPATTKREIDIVDRATRVLAGSPASAYVSSDTGLLERYAEFLATDSSRTVPASSALLVFKDHSTIQPTAAYHPSSSVSSSMSVEDAVEDVTKWVHTERWPLMTELTGANFDEVLDNESGAYVVVAALSDVHHHGRQSTDVVEGTKERDRELMAVRSLSLGWRENLAAKSPAKVIWAWIDADRWATQLRKLYGIKPLDLPHLLLVNGAREEYYELPSQRPDGFGTWTPRERVYETIAGAVRGELPAKSSRSMLDRGIRGAAAGTGAVIDTSKQHPLSSFAFVAFFMAVLFWGLRRASAESGGALGSSLPLYNGKAAAGVKAD</sequence>
<dbReference type="eggNOG" id="KOG4277">
    <property type="taxonomic scope" value="Eukaryota"/>
</dbReference>
<dbReference type="PROSITE" id="PS51352">
    <property type="entry name" value="THIOREDOXIN_2"/>
    <property type="match status" value="2"/>
</dbReference>